<dbReference type="CDD" id="cd07978">
    <property type="entry name" value="HFD_TAF13"/>
    <property type="match status" value="1"/>
</dbReference>
<dbReference type="PANTHER" id="PTHR11380:SF5">
    <property type="entry name" value="TRANSCRIPTION INITIATION FACTOR TFIID SUBUNIT 13"/>
    <property type="match status" value="1"/>
</dbReference>
<dbReference type="InterPro" id="IPR003195">
    <property type="entry name" value="TFIID_TAF13"/>
</dbReference>
<protein>
    <recommendedName>
        <fullName evidence="6">Transcription initiation factor TFIID subunit 13</fullName>
    </recommendedName>
</protein>
<evidence type="ECO:0000256" key="7">
    <source>
        <dbReference type="SAM" id="MobiDB-lite"/>
    </source>
</evidence>
<sequence>MDAPGTERGRGGRKRGRGGRPPKAATLERAAAAAGGEGGALPPRSKPHAPSQPKSSQGQGRGEGGSGAEGANPAAAASAAALSGPVRTVNAVAPPPAQRGPMNKQGMLGQGMMGLSARRGRGSRGGGRGGLGRGALLAPGALFADAVPSRPRKAHPAGPSGASGAKEEGGEEGVVAPNAFRGIFAKDLRVMQYGYGDDESPLQETVDLMEDILLQYISSVVSRAAATASDTLKPRLDERDVLFVVRKDPAKFARVKELLLLQQVIRDARNSFKQEIAPEVVEEEGEGRKGKRVRLEGKGQGDDDYEDEDV</sequence>
<evidence type="ECO:0000256" key="1">
    <source>
        <dbReference type="ARBA" id="ARBA00004123"/>
    </source>
</evidence>
<dbReference type="Gene3D" id="1.10.20.10">
    <property type="entry name" value="Histone, subunit A"/>
    <property type="match status" value="1"/>
</dbReference>
<evidence type="ECO:0000256" key="6">
    <source>
        <dbReference type="ARBA" id="ARBA00040136"/>
    </source>
</evidence>
<feature type="region of interest" description="Disordered" evidence="7">
    <location>
        <begin position="149"/>
        <end position="172"/>
    </location>
</feature>
<evidence type="ECO:0000256" key="3">
    <source>
        <dbReference type="ARBA" id="ARBA00023163"/>
    </source>
</evidence>
<feature type="region of interest" description="Disordered" evidence="7">
    <location>
        <begin position="1"/>
        <end position="132"/>
    </location>
</feature>
<evidence type="ECO:0000313" key="8">
    <source>
        <dbReference type="EMBL" id="CAE0490690.1"/>
    </source>
</evidence>
<name>A0A7S3QRV9_DUNTE</name>
<keyword evidence="2" id="KW-0805">Transcription regulation</keyword>
<evidence type="ECO:0000256" key="2">
    <source>
        <dbReference type="ARBA" id="ARBA00023015"/>
    </source>
</evidence>
<keyword evidence="4" id="KW-0539">Nucleus</keyword>
<evidence type="ECO:0000256" key="5">
    <source>
        <dbReference type="ARBA" id="ARBA00038392"/>
    </source>
</evidence>
<dbReference type="EMBL" id="HBIP01010337">
    <property type="protein sequence ID" value="CAE0490690.1"/>
    <property type="molecule type" value="Transcribed_RNA"/>
</dbReference>
<feature type="compositionally biased region" description="Gly residues" evidence="7">
    <location>
        <begin position="123"/>
        <end position="132"/>
    </location>
</feature>
<dbReference type="Pfam" id="PF02269">
    <property type="entry name" value="TFIID-18kDa"/>
    <property type="match status" value="1"/>
</dbReference>
<dbReference type="GO" id="GO:0046982">
    <property type="term" value="F:protein heterodimerization activity"/>
    <property type="evidence" value="ECO:0007669"/>
    <property type="project" value="InterPro"/>
</dbReference>
<dbReference type="AlphaFoldDB" id="A0A7S3QRV9"/>
<dbReference type="InterPro" id="IPR009072">
    <property type="entry name" value="Histone-fold"/>
</dbReference>
<organism evidence="8">
    <name type="scientific">Dunaliella tertiolecta</name>
    <name type="common">Green alga</name>
    <dbReference type="NCBI Taxonomy" id="3047"/>
    <lineage>
        <taxon>Eukaryota</taxon>
        <taxon>Viridiplantae</taxon>
        <taxon>Chlorophyta</taxon>
        <taxon>core chlorophytes</taxon>
        <taxon>Chlorophyceae</taxon>
        <taxon>CS clade</taxon>
        <taxon>Chlamydomonadales</taxon>
        <taxon>Dunaliellaceae</taxon>
        <taxon>Dunaliella</taxon>
    </lineage>
</organism>
<feature type="compositionally biased region" description="Low complexity" evidence="7">
    <location>
        <begin position="21"/>
        <end position="34"/>
    </location>
</feature>
<proteinExistence type="inferred from homology"/>
<dbReference type="GO" id="GO:0005634">
    <property type="term" value="C:nucleus"/>
    <property type="evidence" value="ECO:0007669"/>
    <property type="project" value="UniProtKB-SubCell"/>
</dbReference>
<gene>
    <name evidence="8" type="ORF">DTER00134_LOCUS5763</name>
</gene>
<keyword evidence="3" id="KW-0804">Transcription</keyword>
<feature type="compositionally biased region" description="Low complexity" evidence="7">
    <location>
        <begin position="69"/>
        <end position="84"/>
    </location>
</feature>
<accession>A0A7S3QRV9</accession>
<evidence type="ECO:0000256" key="4">
    <source>
        <dbReference type="ARBA" id="ARBA00023242"/>
    </source>
</evidence>
<comment type="subcellular location">
    <subcellularLocation>
        <location evidence="1">Nucleus</location>
    </subcellularLocation>
</comment>
<reference evidence="8" key="1">
    <citation type="submission" date="2021-01" db="EMBL/GenBank/DDBJ databases">
        <authorList>
            <person name="Corre E."/>
            <person name="Pelletier E."/>
            <person name="Niang G."/>
            <person name="Scheremetjew M."/>
            <person name="Finn R."/>
            <person name="Kale V."/>
            <person name="Holt S."/>
            <person name="Cochrane G."/>
            <person name="Meng A."/>
            <person name="Brown T."/>
            <person name="Cohen L."/>
        </authorList>
    </citation>
    <scope>NUCLEOTIDE SEQUENCE</scope>
    <source>
        <strain evidence="8">CCMP1320</strain>
    </source>
</reference>
<dbReference type="SUPFAM" id="SSF47113">
    <property type="entry name" value="Histone-fold"/>
    <property type="match status" value="1"/>
</dbReference>
<dbReference type="PANTHER" id="PTHR11380">
    <property type="entry name" value="TRANSCRIPTION INITIATION FACTOR TFIID/SUPT3-RELATED"/>
    <property type="match status" value="1"/>
</dbReference>
<feature type="compositionally biased region" description="Basic residues" evidence="7">
    <location>
        <begin position="11"/>
        <end position="20"/>
    </location>
</feature>
<dbReference type="GO" id="GO:0006366">
    <property type="term" value="P:transcription by RNA polymerase II"/>
    <property type="evidence" value="ECO:0007669"/>
    <property type="project" value="InterPro"/>
</dbReference>
<comment type="similarity">
    <text evidence="5">Belongs to the TAF13 family.</text>
</comment>
<feature type="region of interest" description="Disordered" evidence="7">
    <location>
        <begin position="276"/>
        <end position="310"/>
    </location>
</feature>
<feature type="compositionally biased region" description="Basic and acidic residues" evidence="7">
    <location>
        <begin position="1"/>
        <end position="10"/>
    </location>
</feature>
<feature type="compositionally biased region" description="Gly residues" evidence="7">
    <location>
        <begin position="59"/>
        <end position="68"/>
    </location>
</feature>